<accession>A0A1T4Y6J1</accession>
<evidence type="ECO:0008006" key="4">
    <source>
        <dbReference type="Google" id="ProtNLM"/>
    </source>
</evidence>
<evidence type="ECO:0000313" key="2">
    <source>
        <dbReference type="EMBL" id="SKA97417.1"/>
    </source>
</evidence>
<keyword evidence="1" id="KW-0472">Membrane</keyword>
<keyword evidence="1" id="KW-1133">Transmembrane helix</keyword>
<keyword evidence="1" id="KW-0812">Transmembrane</keyword>
<dbReference type="AlphaFoldDB" id="A0A1T4Y6J1"/>
<reference evidence="3" key="1">
    <citation type="submission" date="2017-02" db="EMBL/GenBank/DDBJ databases">
        <authorList>
            <person name="Varghese N."/>
            <person name="Submissions S."/>
        </authorList>
    </citation>
    <scope>NUCLEOTIDE SEQUENCE [LARGE SCALE GENOMIC DNA]</scope>
    <source>
        <strain evidence="3">DSM 23966</strain>
    </source>
</reference>
<evidence type="ECO:0000256" key="1">
    <source>
        <dbReference type="SAM" id="Phobius"/>
    </source>
</evidence>
<dbReference type="EMBL" id="FUYJ01000003">
    <property type="protein sequence ID" value="SKA97417.1"/>
    <property type="molecule type" value="Genomic_DNA"/>
</dbReference>
<proteinExistence type="predicted"/>
<evidence type="ECO:0000313" key="3">
    <source>
        <dbReference type="Proteomes" id="UP000190042"/>
    </source>
</evidence>
<dbReference type="InterPro" id="IPR025324">
    <property type="entry name" value="DUF4230"/>
</dbReference>
<organism evidence="2 3">
    <name type="scientific">Sporosarcina newyorkensis</name>
    <dbReference type="NCBI Taxonomy" id="759851"/>
    <lineage>
        <taxon>Bacteria</taxon>
        <taxon>Bacillati</taxon>
        <taxon>Bacillota</taxon>
        <taxon>Bacilli</taxon>
        <taxon>Bacillales</taxon>
        <taxon>Caryophanaceae</taxon>
        <taxon>Sporosarcina</taxon>
    </lineage>
</organism>
<dbReference type="Proteomes" id="UP000190042">
    <property type="component" value="Unassembled WGS sequence"/>
</dbReference>
<gene>
    <name evidence="2" type="ORF">SAMN04244570_1858</name>
</gene>
<protein>
    <recommendedName>
        <fullName evidence="4">DUF4230 domain-containing protein</fullName>
    </recommendedName>
</protein>
<dbReference type="RefSeq" id="WP_078817406.1">
    <property type="nucleotide sequence ID" value="NZ_FUYJ01000003.1"/>
</dbReference>
<feature type="transmembrane region" description="Helical" evidence="1">
    <location>
        <begin position="54"/>
        <end position="76"/>
    </location>
</feature>
<keyword evidence="3" id="KW-1185">Reference proteome</keyword>
<dbReference type="Pfam" id="PF14014">
    <property type="entry name" value="DUF4230"/>
    <property type="match status" value="1"/>
</dbReference>
<name>A0A1T4Y6J1_9BACL</name>
<sequence>MSKHDSSGRQKKEIELAEAQSAVTVDEIKKPKRKRKTGFWKLGLTLWSSWRKTYLSLILLLVAAIIILPIAGFYLIKLGSTFTEQKGAFVEQVQELQELTTAEAYTKVLVERTDNELFGQSIGVNLPGTKRNLLVVIPGSVKAGIDLSGITENNLKIDENEKTARLTVPAAEFLGGAEIFFDQVEVYSVAGLFRGKADIEEGYELANEAKNLILEEASEQGVLQTAERNAEKTLKDMFSFAGYELEIEFEE</sequence>